<evidence type="ECO:0000313" key="2">
    <source>
        <dbReference type="EMBL" id="GAG00583.1"/>
    </source>
</evidence>
<accession>X0UJQ2</accession>
<comment type="caution">
    <text evidence="2">The sequence shown here is derived from an EMBL/GenBank/DDBJ whole genome shotgun (WGS) entry which is preliminary data.</text>
</comment>
<gene>
    <name evidence="2" type="ORF">S01H1_41604</name>
</gene>
<organism evidence="2">
    <name type="scientific">marine sediment metagenome</name>
    <dbReference type="NCBI Taxonomy" id="412755"/>
    <lineage>
        <taxon>unclassified sequences</taxon>
        <taxon>metagenomes</taxon>
        <taxon>ecological metagenomes</taxon>
    </lineage>
</organism>
<dbReference type="AlphaFoldDB" id="X0UJQ2"/>
<feature type="non-terminal residue" evidence="2">
    <location>
        <position position="116"/>
    </location>
</feature>
<name>X0UJQ2_9ZZZZ</name>
<dbReference type="EMBL" id="BARS01026398">
    <property type="protein sequence ID" value="GAG00583.1"/>
    <property type="molecule type" value="Genomic_DNA"/>
</dbReference>
<feature type="region of interest" description="Disordered" evidence="1">
    <location>
        <begin position="1"/>
        <end position="24"/>
    </location>
</feature>
<reference evidence="2" key="1">
    <citation type="journal article" date="2014" name="Front. Microbiol.">
        <title>High frequency of phylogenetically diverse reductive dehalogenase-homologous genes in deep subseafloor sedimentary metagenomes.</title>
        <authorList>
            <person name="Kawai M."/>
            <person name="Futagami T."/>
            <person name="Toyoda A."/>
            <person name="Takaki Y."/>
            <person name="Nishi S."/>
            <person name="Hori S."/>
            <person name="Arai W."/>
            <person name="Tsubouchi T."/>
            <person name="Morono Y."/>
            <person name="Uchiyama I."/>
            <person name="Ito T."/>
            <person name="Fujiyama A."/>
            <person name="Inagaki F."/>
            <person name="Takami H."/>
        </authorList>
    </citation>
    <scope>NUCLEOTIDE SEQUENCE</scope>
    <source>
        <strain evidence="2">Expedition CK06-06</strain>
    </source>
</reference>
<protein>
    <submittedName>
        <fullName evidence="2">Uncharacterized protein</fullName>
    </submittedName>
</protein>
<proteinExistence type="predicted"/>
<sequence>MRESKQFKQACKQKKGKTRRSAFRDASRRYKFSEYALHTYAKQFNHSWLGDHLDSQSIQKIATRAFKAVEQYAFGKRGKPRFKGKNQFDSVEGKSNKTGIRWRDDHVVWLGLKFRA</sequence>
<evidence type="ECO:0000256" key="1">
    <source>
        <dbReference type="SAM" id="MobiDB-lite"/>
    </source>
</evidence>
<feature type="compositionally biased region" description="Basic residues" evidence="1">
    <location>
        <begin position="11"/>
        <end position="21"/>
    </location>
</feature>